<proteinExistence type="inferred from homology"/>
<dbReference type="Pfam" id="PF01276">
    <property type="entry name" value="OKR_DC_1"/>
    <property type="match status" value="1"/>
</dbReference>
<dbReference type="InterPro" id="IPR052357">
    <property type="entry name" value="Orn_Lys_Arg_decarboxylase-I"/>
</dbReference>
<evidence type="ECO:0000256" key="2">
    <source>
        <dbReference type="ARBA" id="ARBA00010671"/>
    </source>
</evidence>
<evidence type="ECO:0000313" key="10">
    <source>
        <dbReference type="Proteomes" id="UP000823618"/>
    </source>
</evidence>
<evidence type="ECO:0000313" key="9">
    <source>
        <dbReference type="EMBL" id="MBO8464070.1"/>
    </source>
</evidence>
<organism evidence="9 10">
    <name type="scientific">Candidatus Scybalomonas excrementavium</name>
    <dbReference type="NCBI Taxonomy" id="2840943"/>
    <lineage>
        <taxon>Bacteria</taxon>
        <taxon>Bacillati</taxon>
        <taxon>Bacillota</taxon>
        <taxon>Clostridia</taxon>
        <taxon>Lachnospirales</taxon>
        <taxon>Lachnospiraceae</taxon>
        <taxon>Lachnospiraceae incertae sedis</taxon>
        <taxon>Candidatus Scybalomonas</taxon>
    </lineage>
</organism>
<dbReference type="SUPFAM" id="SSF55904">
    <property type="entry name" value="Ornithine decarboxylase C-terminal domain"/>
    <property type="match status" value="1"/>
</dbReference>
<feature type="coiled-coil region" evidence="6">
    <location>
        <begin position="390"/>
        <end position="422"/>
    </location>
</feature>
<evidence type="ECO:0000256" key="4">
    <source>
        <dbReference type="ARBA" id="ARBA00022898"/>
    </source>
</evidence>
<dbReference type="Gene3D" id="3.40.640.10">
    <property type="entry name" value="Type I PLP-dependent aspartate aminotransferase-like (Major domain)"/>
    <property type="match status" value="1"/>
</dbReference>
<dbReference type="InterPro" id="IPR015421">
    <property type="entry name" value="PyrdxlP-dep_Trfase_major"/>
</dbReference>
<feature type="domain" description="Orn/Lys/Arg decarboxylase C-terminal" evidence="8">
    <location>
        <begin position="431"/>
        <end position="474"/>
    </location>
</feature>
<dbReference type="SUPFAM" id="SSF53383">
    <property type="entry name" value="PLP-dependent transferases"/>
    <property type="match status" value="1"/>
</dbReference>
<comment type="caution">
    <text evidence="9">The sequence shown here is derived from an EMBL/GenBank/DDBJ whole genome shotgun (WGS) entry which is preliminary data.</text>
</comment>
<keyword evidence="5" id="KW-0456">Lyase</keyword>
<evidence type="ECO:0000256" key="1">
    <source>
        <dbReference type="ARBA" id="ARBA00001933"/>
    </source>
</evidence>
<dbReference type="Pfam" id="PF03711">
    <property type="entry name" value="OKR_DC_1_C"/>
    <property type="match status" value="1"/>
</dbReference>
<dbReference type="InterPro" id="IPR015424">
    <property type="entry name" value="PyrdxlP-dep_Trfase"/>
</dbReference>
<evidence type="ECO:0000256" key="6">
    <source>
        <dbReference type="SAM" id="Coils"/>
    </source>
</evidence>
<comment type="similarity">
    <text evidence="2">Belongs to the Orn/Lys/Arg decarboxylase class-I family.</text>
</comment>
<reference evidence="9" key="2">
    <citation type="journal article" date="2021" name="PeerJ">
        <title>Extensive microbial diversity within the chicken gut microbiome revealed by metagenomics and culture.</title>
        <authorList>
            <person name="Gilroy R."/>
            <person name="Ravi A."/>
            <person name="Getino M."/>
            <person name="Pursley I."/>
            <person name="Horton D.L."/>
            <person name="Alikhan N.F."/>
            <person name="Baker D."/>
            <person name="Gharbi K."/>
            <person name="Hall N."/>
            <person name="Watson M."/>
            <person name="Adriaenssens E.M."/>
            <person name="Foster-Nyarko E."/>
            <person name="Jarju S."/>
            <person name="Secka A."/>
            <person name="Antonio M."/>
            <person name="Oren A."/>
            <person name="Chaudhuri R.R."/>
            <person name="La Ragione R."/>
            <person name="Hildebrand F."/>
            <person name="Pallen M.J."/>
        </authorList>
    </citation>
    <scope>NUCLEOTIDE SEQUENCE</scope>
    <source>
        <strain evidence="9">E3-2379</strain>
    </source>
</reference>
<keyword evidence="9" id="KW-0032">Aminotransferase</keyword>
<protein>
    <submittedName>
        <fullName evidence="9">Aminotransferase class I/II-fold pyridoxal phosphate-dependent enzyme</fullName>
    </submittedName>
</protein>
<evidence type="ECO:0000259" key="8">
    <source>
        <dbReference type="Pfam" id="PF03711"/>
    </source>
</evidence>
<evidence type="ECO:0000259" key="7">
    <source>
        <dbReference type="Pfam" id="PF01276"/>
    </source>
</evidence>
<comment type="cofactor">
    <cofactor evidence="1">
        <name>pyridoxal 5'-phosphate</name>
        <dbReference type="ChEBI" id="CHEBI:597326"/>
    </cofactor>
</comment>
<keyword evidence="6" id="KW-0175">Coiled coil</keyword>
<name>A0A9D9I171_9FIRM</name>
<accession>A0A9D9I171</accession>
<gene>
    <name evidence="9" type="ORF">IAC13_09085</name>
</gene>
<dbReference type="PANTHER" id="PTHR43277:SF4">
    <property type="entry name" value="ARGININE DECARBOXYLASE"/>
    <property type="match status" value="1"/>
</dbReference>
<feature type="domain" description="Orn/Lys/Arg decarboxylases family 1 pyridoxal-P attachment site" evidence="7">
    <location>
        <begin position="4"/>
        <end position="300"/>
    </location>
</feature>
<evidence type="ECO:0000256" key="3">
    <source>
        <dbReference type="ARBA" id="ARBA00022793"/>
    </source>
</evidence>
<dbReference type="GO" id="GO:0008483">
    <property type="term" value="F:transaminase activity"/>
    <property type="evidence" value="ECO:0007669"/>
    <property type="project" value="UniProtKB-KW"/>
</dbReference>
<dbReference type="GO" id="GO:0016831">
    <property type="term" value="F:carboxy-lyase activity"/>
    <property type="evidence" value="ECO:0007669"/>
    <property type="project" value="UniProtKB-KW"/>
</dbReference>
<dbReference type="Gene3D" id="3.90.105.10">
    <property type="entry name" value="Molybdopterin biosynthesis moea protein, domain 2"/>
    <property type="match status" value="1"/>
</dbReference>
<keyword evidence="9" id="KW-0808">Transferase</keyword>
<dbReference type="InterPro" id="IPR036633">
    <property type="entry name" value="Prn/Lys/Arg_de-COase_C_sf"/>
</dbReference>
<keyword evidence="4" id="KW-0663">Pyridoxal phosphate</keyword>
<dbReference type="AlphaFoldDB" id="A0A9D9I171"/>
<dbReference type="PANTHER" id="PTHR43277">
    <property type="entry name" value="ARGININE DECARBOXYLASE"/>
    <property type="match status" value="1"/>
</dbReference>
<dbReference type="InterPro" id="IPR008286">
    <property type="entry name" value="Prn/Lys/Arg_de-COase_C"/>
</dbReference>
<keyword evidence="3" id="KW-0210">Decarboxylase</keyword>
<dbReference type="EMBL" id="JADIML010000258">
    <property type="protein sequence ID" value="MBO8464070.1"/>
    <property type="molecule type" value="Genomic_DNA"/>
</dbReference>
<dbReference type="Proteomes" id="UP000823618">
    <property type="component" value="Unassembled WGS sequence"/>
</dbReference>
<dbReference type="InterPro" id="IPR000310">
    <property type="entry name" value="Orn/Lys/Arg_deCO2ase_major_dom"/>
</dbReference>
<evidence type="ECO:0000256" key="5">
    <source>
        <dbReference type="ARBA" id="ARBA00023239"/>
    </source>
</evidence>
<sequence>MKPYLYKKLVAYDEENIYPFHMPGHKRQLQNDIKNPYKIDITEIDGFDNLNDPQDILRDSMKAASEFYGTKQTFYLVNGSTVGILSAISAVCHRGDKLLMTRNCHKAVYHAVRILDLEPVYLPLHYIEEKKMFGGVNEEKLEQLLKEHKDIKAVIVTSPTYEGIVINIKRIKMLINPHNIPLIVDEAHGAHFPFCDYFPKSAIKQGADIVIQSLHKTMPAFTQTALLHICSNRILPHIVQEWISMYQSSSPSYLLMAGIEYSIYYGVENKKEFKQYYERLVQYREKINQLRHISLLKKEDIERYGGHDLDISKLVLFFHSTKWTGNQISDILLNQYKIQMEMSERDYILAISTICDTKEGFEHLYDALYELDQMIHLELDKNDCIHMKVRANQRVEVNQIEIEKEEVRDDDIEVEKEEYRRKYRPYEASLKKSHYISLEQCKNEVCGSYIYLYPPGNPILVPGEVIEEEHIARILQYKKSGFYVKGIEEAGDNYHILVLKED</sequence>
<reference evidence="9" key="1">
    <citation type="submission" date="2020-10" db="EMBL/GenBank/DDBJ databases">
        <authorList>
            <person name="Gilroy R."/>
        </authorList>
    </citation>
    <scope>NUCLEOTIDE SEQUENCE</scope>
    <source>
        <strain evidence="9">E3-2379</strain>
    </source>
</reference>